<dbReference type="FunFam" id="3.40.930.10:FF:000002">
    <property type="entry name" value="Anion exchange protein"/>
    <property type="match status" value="1"/>
</dbReference>
<comment type="subcellular location">
    <subcellularLocation>
        <location evidence="1">Basolateral cell membrane</location>
        <topology evidence="1">Multi-pass membrane protein</topology>
    </subcellularLocation>
    <subcellularLocation>
        <location evidence="15">Membrane</location>
        <topology evidence="15">Multi-pass membrane protein</topology>
    </subcellularLocation>
</comment>
<gene>
    <name evidence="20 21" type="primary">slc4a4.L</name>
</gene>
<feature type="compositionally biased region" description="Basic and acidic residues" evidence="16">
    <location>
        <begin position="1054"/>
        <end position="1082"/>
    </location>
</feature>
<feature type="transmembrane region" description="Helical" evidence="15">
    <location>
        <begin position="506"/>
        <end position="535"/>
    </location>
</feature>
<dbReference type="Proteomes" id="UP000186698">
    <property type="component" value="Chromosome 1L"/>
</dbReference>
<dbReference type="InterPro" id="IPR013769">
    <property type="entry name" value="Band3_cytoplasmic_dom"/>
</dbReference>
<evidence type="ECO:0000256" key="6">
    <source>
        <dbReference type="ARBA" id="ARBA00022847"/>
    </source>
</evidence>
<dbReference type="Gene3D" id="1.10.287.570">
    <property type="entry name" value="Helical hairpin bin"/>
    <property type="match status" value="1"/>
</dbReference>
<dbReference type="GO" id="GO:0008510">
    <property type="term" value="F:sodium:bicarbonate symporter activity"/>
    <property type="evidence" value="ECO:0007669"/>
    <property type="project" value="UniProtKB-ARBA"/>
</dbReference>
<dbReference type="PaxDb" id="8355-A0A1L8HVC4"/>
<feature type="domain" description="Band 3 cytoplasmic" evidence="18">
    <location>
        <begin position="109"/>
        <end position="389"/>
    </location>
</feature>
<dbReference type="Xenbase" id="XB-GENE-6486666">
    <property type="gene designation" value="slc4a4.L"/>
</dbReference>
<feature type="region of interest" description="Disordered" evidence="16">
    <location>
        <begin position="418"/>
        <end position="438"/>
    </location>
</feature>
<feature type="transmembrane region" description="Helical" evidence="15">
    <location>
        <begin position="907"/>
        <end position="926"/>
    </location>
</feature>
<feature type="compositionally biased region" description="Basic residues" evidence="16">
    <location>
        <begin position="40"/>
        <end position="52"/>
    </location>
</feature>
<keyword evidence="10 15" id="KW-0472">Membrane</keyword>
<dbReference type="PANTHER" id="PTHR11453:SF10">
    <property type="entry name" value="ELECTROGENIC SODIUM BICARBONATE COTRANSPORTER 1"/>
    <property type="match status" value="1"/>
</dbReference>
<dbReference type="OrthoDB" id="1735926at2759"/>
<dbReference type="AGR" id="Xenbase:XB-GENE-6486666"/>
<feature type="compositionally biased region" description="Basic and acidic residues" evidence="16">
    <location>
        <begin position="53"/>
        <end position="72"/>
    </location>
</feature>
<evidence type="ECO:0000256" key="12">
    <source>
        <dbReference type="ARBA" id="ARBA00035820"/>
    </source>
</evidence>
<dbReference type="GO" id="GO:0051453">
    <property type="term" value="P:regulation of intracellular pH"/>
    <property type="evidence" value="ECO:0007669"/>
    <property type="project" value="TreeGrafter"/>
</dbReference>
<feature type="transmembrane region" description="Helical" evidence="15">
    <location>
        <begin position="585"/>
        <end position="603"/>
    </location>
</feature>
<proteinExistence type="inferred from homology"/>
<comment type="catalytic activity">
    <reaction evidence="13">
        <text>2 hydrogencarbonate(out) + Na(+)(out) = 2 hydrogencarbonate(in) + Na(+)(in)</text>
        <dbReference type="Rhea" id="RHEA:72215"/>
        <dbReference type="ChEBI" id="CHEBI:17544"/>
        <dbReference type="ChEBI" id="CHEBI:29101"/>
    </reaction>
</comment>
<feature type="region of interest" description="Disordered" evidence="16">
    <location>
        <begin position="1015"/>
        <end position="1082"/>
    </location>
</feature>
<keyword evidence="6" id="KW-0769">Symport</keyword>
<feature type="transmembrane region" description="Helical" evidence="15">
    <location>
        <begin position="733"/>
        <end position="751"/>
    </location>
</feature>
<feature type="domain" description="Bicarbonate transporter-like transmembrane" evidence="17">
    <location>
        <begin position="443"/>
        <end position="1009"/>
    </location>
</feature>
<dbReference type="PRINTS" id="PR01232">
    <property type="entry name" value="NAHCO3TRSPRT"/>
</dbReference>
<dbReference type="InterPro" id="IPR011531">
    <property type="entry name" value="HCO3_transpt-like_TM_dom"/>
</dbReference>
<evidence type="ECO:0000256" key="7">
    <source>
        <dbReference type="ARBA" id="ARBA00022989"/>
    </source>
</evidence>
<dbReference type="GO" id="GO:0008509">
    <property type="term" value="F:monoatomic anion transmembrane transporter activity"/>
    <property type="evidence" value="ECO:0007669"/>
    <property type="project" value="InterPro"/>
</dbReference>
<feature type="transmembrane region" description="Helical" evidence="15">
    <location>
        <begin position="881"/>
        <end position="900"/>
    </location>
</feature>
<evidence type="ECO:0000313" key="21">
    <source>
        <dbReference type="Xenbase" id="XB-GENE-6486666"/>
    </source>
</evidence>
<feature type="compositionally biased region" description="Polar residues" evidence="16">
    <location>
        <begin position="238"/>
        <end position="262"/>
    </location>
</feature>
<dbReference type="STRING" id="8355.A0A1L8HVC4"/>
<dbReference type="InterPro" id="IPR016152">
    <property type="entry name" value="PTrfase/Anion_transptr"/>
</dbReference>
<evidence type="ECO:0000256" key="8">
    <source>
        <dbReference type="ARBA" id="ARBA00023053"/>
    </source>
</evidence>
<keyword evidence="7 15" id="KW-1133">Transmembrane helix</keyword>
<feature type="transmembrane region" description="Helical" evidence="15">
    <location>
        <begin position="821"/>
        <end position="845"/>
    </location>
</feature>
<dbReference type="InterPro" id="IPR003020">
    <property type="entry name" value="HCO3_transpt_euk"/>
</dbReference>
<dbReference type="PRINTS" id="PR01231">
    <property type="entry name" value="HCO3TRNSPORT"/>
</dbReference>
<evidence type="ECO:0000313" key="19">
    <source>
        <dbReference type="Proteomes" id="UP000186698"/>
    </source>
</evidence>
<dbReference type="GeneID" id="108711128"/>
<comment type="similarity">
    <text evidence="2 15">Belongs to the anion exchanger (TC 2.A.31) family.</text>
</comment>
<dbReference type="Gene3D" id="3.40.930.10">
    <property type="entry name" value="Mannitol-specific EII, Chain A"/>
    <property type="match status" value="1"/>
</dbReference>
<dbReference type="GO" id="GO:0005452">
    <property type="term" value="F:solute:inorganic anion antiporter activity"/>
    <property type="evidence" value="ECO:0007669"/>
    <property type="project" value="InterPro"/>
</dbReference>
<feature type="transmembrane region" description="Helical" evidence="15">
    <location>
        <begin position="472"/>
        <end position="494"/>
    </location>
</feature>
<dbReference type="RefSeq" id="XP_018108057.1">
    <property type="nucleotide sequence ID" value="XM_018252568.2"/>
</dbReference>
<dbReference type="AlphaFoldDB" id="A0A1L8HVC4"/>
<evidence type="ECO:0000259" key="17">
    <source>
        <dbReference type="Pfam" id="PF00955"/>
    </source>
</evidence>
<dbReference type="PANTHER" id="PTHR11453">
    <property type="entry name" value="ANION EXCHANGE PROTEIN"/>
    <property type="match status" value="1"/>
</dbReference>
<protein>
    <recommendedName>
        <fullName evidence="15">Anion exchange protein</fullName>
    </recommendedName>
</protein>
<feature type="transmembrane region" description="Helical" evidence="15">
    <location>
        <begin position="958"/>
        <end position="989"/>
    </location>
</feature>
<keyword evidence="9 15" id="KW-0406">Ion transport</keyword>
<evidence type="ECO:0000256" key="16">
    <source>
        <dbReference type="SAM" id="MobiDB-lite"/>
    </source>
</evidence>
<dbReference type="OMA" id="LCMAPAN"/>
<dbReference type="FunFam" id="1.10.287.570:FF:000001">
    <property type="entry name" value="Anion exchange protein"/>
    <property type="match status" value="1"/>
</dbReference>
<evidence type="ECO:0000256" key="1">
    <source>
        <dbReference type="ARBA" id="ARBA00004554"/>
    </source>
</evidence>
<evidence type="ECO:0000256" key="3">
    <source>
        <dbReference type="ARBA" id="ARBA00022448"/>
    </source>
</evidence>
<reference evidence="20" key="1">
    <citation type="submission" date="2025-08" db="UniProtKB">
        <authorList>
            <consortium name="RefSeq"/>
        </authorList>
    </citation>
    <scope>IDENTIFICATION</scope>
    <source>
        <strain evidence="20">J_2021</strain>
        <tissue evidence="20">Erythrocytes</tissue>
    </source>
</reference>
<keyword evidence="19" id="KW-1185">Reference proteome</keyword>
<evidence type="ECO:0000256" key="2">
    <source>
        <dbReference type="ARBA" id="ARBA00010993"/>
    </source>
</evidence>
<keyword evidence="8" id="KW-0915">Sodium</keyword>
<feature type="transmembrane region" description="Helical" evidence="15">
    <location>
        <begin position="555"/>
        <end position="573"/>
    </location>
</feature>
<evidence type="ECO:0000256" key="5">
    <source>
        <dbReference type="ARBA" id="ARBA00022692"/>
    </source>
</evidence>
<feature type="region of interest" description="Disordered" evidence="16">
    <location>
        <begin position="238"/>
        <end position="269"/>
    </location>
</feature>
<evidence type="ECO:0000313" key="20">
    <source>
        <dbReference type="RefSeq" id="XP_018108057.1"/>
    </source>
</evidence>
<organism evidence="19 20">
    <name type="scientific">Xenopus laevis</name>
    <name type="common">African clawed frog</name>
    <dbReference type="NCBI Taxonomy" id="8355"/>
    <lineage>
        <taxon>Eukaryota</taxon>
        <taxon>Metazoa</taxon>
        <taxon>Chordata</taxon>
        <taxon>Craniata</taxon>
        <taxon>Vertebrata</taxon>
        <taxon>Euteleostomi</taxon>
        <taxon>Amphibia</taxon>
        <taxon>Batrachia</taxon>
        <taxon>Anura</taxon>
        <taxon>Pipoidea</taxon>
        <taxon>Pipidae</taxon>
        <taxon>Xenopodinae</taxon>
        <taxon>Xenopus</taxon>
        <taxon>Xenopus</taxon>
    </lineage>
</organism>
<dbReference type="KEGG" id="xla:108711128"/>
<dbReference type="Pfam" id="PF07565">
    <property type="entry name" value="Band_3_cyto"/>
    <property type="match status" value="1"/>
</dbReference>
<comment type="function">
    <text evidence="14">Electrogenic sodium/bicarbonate cotransporter with a Na(+):HCO3(-) stoichiometry varying from 1:2 to 1:3. May regulate bicarbonate influx/efflux at the basolateral membrane of cells and regulate intracellular pH.</text>
</comment>
<evidence type="ECO:0000256" key="14">
    <source>
        <dbReference type="ARBA" id="ARBA00037277"/>
    </source>
</evidence>
<dbReference type="NCBIfam" id="TIGR00834">
    <property type="entry name" value="ae"/>
    <property type="match status" value="1"/>
</dbReference>
<evidence type="ECO:0000256" key="11">
    <source>
        <dbReference type="ARBA" id="ARBA00023201"/>
    </source>
</evidence>
<dbReference type="Bgee" id="108711128">
    <property type="expression patterns" value="Expressed in kidney and 14 other cell types or tissues"/>
</dbReference>
<evidence type="ECO:0000256" key="4">
    <source>
        <dbReference type="ARBA" id="ARBA00022475"/>
    </source>
</evidence>
<keyword evidence="4" id="KW-1003">Cell membrane</keyword>
<keyword evidence="5 15" id="KW-0812">Transmembrane</keyword>
<evidence type="ECO:0000259" key="18">
    <source>
        <dbReference type="Pfam" id="PF07565"/>
    </source>
</evidence>
<dbReference type="Pfam" id="PF00955">
    <property type="entry name" value="HCO3_cotransp"/>
    <property type="match status" value="1"/>
</dbReference>
<feature type="transmembrane region" description="Helical" evidence="15">
    <location>
        <begin position="695"/>
        <end position="713"/>
    </location>
</feature>
<feature type="transmembrane region" description="Helical" evidence="15">
    <location>
        <begin position="781"/>
        <end position="800"/>
    </location>
</feature>
<dbReference type="GO" id="GO:0016323">
    <property type="term" value="C:basolateral plasma membrane"/>
    <property type="evidence" value="ECO:0007669"/>
    <property type="project" value="UniProtKB-SubCell"/>
</dbReference>
<keyword evidence="11" id="KW-0739">Sodium transport</keyword>
<evidence type="ECO:0000256" key="9">
    <source>
        <dbReference type="ARBA" id="ARBA00023065"/>
    </source>
</evidence>
<feature type="region of interest" description="Disordered" evidence="16">
    <location>
        <begin position="40"/>
        <end position="81"/>
    </location>
</feature>
<accession>A0A1L8HVC4</accession>
<sequence length="1082" mass="121838">MEDEAVLDRGASFLKHVCDEEEVEGHHTVYIGVHVPKSYRRRRRHRHRTGHKDKKDKEKSSENYSDLDKSDTENVDETSSSVLKPLISPAAERIRFILGEEDDSPAPPQLFTELDELLSVDGQEMEWKETARWLKFEEKVEQGGERWSKPHVATLSLHSLFELRTCIEKGTVLLDLEANSLPQVIEKIIDNQIEMGLLKAELKDKVTYTLLRKHRHQTKKSNLRSLADIGKTVSSASRMFTGPDNGSPTMAPRNLTSSSLNDISDKPDKDQLKNKFMKKIPRDAEASNVLVGEVDFLETPFIAFVRLQQAVMFGALTEVPVPTRFLFILLGPKGKAKSYHEIGRSIATLMSDEVFHDIAYKAKDRQDLIAGIDEFLDEVIVLPPGEWDPAIRIEPPKTLPSSDKRKNMYAGGENVQMNGDTLHDEGHGGGGHGDSPELRRTGRFCGGLVEDLKRKAPYFTSDFYDALSIQSLSAMLFIYLGTVTNAITFGGLLGDATDNMQGVLESFLGTAISGAVFCLFAGQPLIILSSTGPVLVFERLLFNFSRDNEFDYLEFRLWIGLWSAFLCLVLVATDASSLVKYFTRFTEEGFACLISFIFIYDAFKKMIKFADYYPINTHFKVGDVTLFGCTCLPPDPTNISLFNGTTESPLDFFSTTMEMDMDHNTTINWSSLTKKECLKYGGNLVGNNCKYIPDITLMSFILFFGTYTCSMALKKFKTSRYFPTTARKLISDFAIILSILIFCGIDALVGVDTPKLIVPSEFKPTSPHRGWFVPPFGGNPWWVYLAASLPALLVTILIFMDQQITAVIVNRNENKLKKGAGYHLDLFWVAVLMIVCSFMALPWYVAATVISIAHIDSLKMETETSAPGEQPKFLGVREQRVTGVMVFLLTGVSVFMAPILKFIPMPVLYGVFLYMGVASLNGVQFMDRLKLLLMPAKHQPDFIYLRHVPLRRVHLFTFIQILCLALLWILKSTVAAIIFPVMILALVAVRKAMDYLFSQHDLSFLDDVIPEKDKKKKEDDKKKKKKKGSVDSDNEDSDTPYSEKVPSIKIPMDIMEKEPFLSDSKPSDSEKPFTFLERHTSC</sequence>
<keyword evidence="3 15" id="KW-0813">Transport</keyword>
<evidence type="ECO:0000256" key="15">
    <source>
        <dbReference type="RuleBase" id="RU362035"/>
    </source>
</evidence>
<dbReference type="InterPro" id="IPR003024">
    <property type="entry name" value="Na/HCO3_transpt"/>
</dbReference>
<dbReference type="CTD" id="108711128"/>
<evidence type="ECO:0000256" key="13">
    <source>
        <dbReference type="ARBA" id="ARBA00036309"/>
    </source>
</evidence>
<evidence type="ECO:0000256" key="10">
    <source>
        <dbReference type="ARBA" id="ARBA00023136"/>
    </source>
</evidence>
<comment type="catalytic activity">
    <reaction evidence="12">
        <text>3 hydrogencarbonate(out) + Na(+)(out) = 3 hydrogencarbonate(in) + Na(+)(in)</text>
        <dbReference type="Rhea" id="RHEA:72219"/>
        <dbReference type="ChEBI" id="CHEBI:17544"/>
        <dbReference type="ChEBI" id="CHEBI:29101"/>
    </reaction>
</comment>
<dbReference type="SUPFAM" id="SSF55804">
    <property type="entry name" value="Phoshotransferase/anion transport protein"/>
    <property type="match status" value="1"/>
</dbReference>
<name>A0A1L8HVC4_XENLA</name>